<dbReference type="EMBL" id="DF973265">
    <property type="protein sequence ID" value="GAU23247.1"/>
    <property type="molecule type" value="Genomic_DNA"/>
</dbReference>
<evidence type="ECO:0000256" key="4">
    <source>
        <dbReference type="RuleBase" id="RU003322"/>
    </source>
</evidence>
<dbReference type="AlphaFoldDB" id="A0A2Z6N2F2"/>
<dbReference type="Pfam" id="PF00012">
    <property type="entry name" value="HSP70"/>
    <property type="match status" value="1"/>
</dbReference>
<dbReference type="GO" id="GO:0140662">
    <property type="term" value="F:ATP-dependent protein folding chaperone"/>
    <property type="evidence" value="ECO:0007669"/>
    <property type="project" value="InterPro"/>
</dbReference>
<dbReference type="Gene3D" id="2.60.34.10">
    <property type="entry name" value="Substrate Binding Domain Of DNAk, Chain A, domain 1"/>
    <property type="match status" value="1"/>
</dbReference>
<dbReference type="PANTHER" id="PTHR19375">
    <property type="entry name" value="HEAT SHOCK PROTEIN 70KDA"/>
    <property type="match status" value="1"/>
</dbReference>
<name>A0A2Z6N2F2_TRISU</name>
<dbReference type="FunFam" id="3.30.30.30:FF:000001">
    <property type="entry name" value="heat shock 70 kDa protein-like"/>
    <property type="match status" value="1"/>
</dbReference>
<evidence type="ECO:0000256" key="3">
    <source>
        <dbReference type="ARBA" id="ARBA00022840"/>
    </source>
</evidence>
<dbReference type="Gene3D" id="3.30.420.40">
    <property type="match status" value="2"/>
</dbReference>
<organism evidence="5 6">
    <name type="scientific">Trifolium subterraneum</name>
    <name type="common">Subterranean clover</name>
    <dbReference type="NCBI Taxonomy" id="3900"/>
    <lineage>
        <taxon>Eukaryota</taxon>
        <taxon>Viridiplantae</taxon>
        <taxon>Streptophyta</taxon>
        <taxon>Embryophyta</taxon>
        <taxon>Tracheophyta</taxon>
        <taxon>Spermatophyta</taxon>
        <taxon>Magnoliopsida</taxon>
        <taxon>eudicotyledons</taxon>
        <taxon>Gunneridae</taxon>
        <taxon>Pentapetalae</taxon>
        <taxon>rosids</taxon>
        <taxon>fabids</taxon>
        <taxon>Fabales</taxon>
        <taxon>Fabaceae</taxon>
        <taxon>Papilionoideae</taxon>
        <taxon>50 kb inversion clade</taxon>
        <taxon>NPAAA clade</taxon>
        <taxon>Hologalegina</taxon>
        <taxon>IRL clade</taxon>
        <taxon>Trifolieae</taxon>
        <taxon>Trifolium</taxon>
    </lineage>
</organism>
<reference evidence="6" key="1">
    <citation type="journal article" date="2017" name="Front. Plant Sci.">
        <title>Climate Clever Clovers: New Paradigm to Reduce the Environmental Footprint of Ruminants by Breeding Low Methanogenic Forages Utilizing Haplotype Variation.</title>
        <authorList>
            <person name="Kaur P."/>
            <person name="Appels R."/>
            <person name="Bayer P.E."/>
            <person name="Keeble-Gagnere G."/>
            <person name="Wang J."/>
            <person name="Hirakawa H."/>
            <person name="Shirasawa K."/>
            <person name="Vercoe P."/>
            <person name="Stefanova K."/>
            <person name="Durmic Z."/>
            <person name="Nichols P."/>
            <person name="Revell C."/>
            <person name="Isobe S.N."/>
            <person name="Edwards D."/>
            <person name="Erskine W."/>
        </authorList>
    </citation>
    <scope>NUCLEOTIDE SEQUENCE [LARGE SCALE GENOMIC DNA]</scope>
    <source>
        <strain evidence="6">cv. Daliak</strain>
    </source>
</reference>
<dbReference type="InterPro" id="IPR013126">
    <property type="entry name" value="Hsp_70_fam"/>
</dbReference>
<dbReference type="Gene3D" id="1.20.1270.10">
    <property type="match status" value="1"/>
</dbReference>
<dbReference type="FunFam" id="2.60.34.10:FF:000012">
    <property type="entry name" value="Heat shock 70 kDa protein"/>
    <property type="match status" value="1"/>
</dbReference>
<dbReference type="FunFam" id="3.90.640.10:FF:000002">
    <property type="entry name" value="Heat shock 70 kDa"/>
    <property type="match status" value="1"/>
</dbReference>
<evidence type="ECO:0000313" key="5">
    <source>
        <dbReference type="EMBL" id="GAU23247.1"/>
    </source>
</evidence>
<keyword evidence="6" id="KW-1185">Reference proteome</keyword>
<evidence type="ECO:0000256" key="1">
    <source>
        <dbReference type="ARBA" id="ARBA00007381"/>
    </source>
</evidence>
<dbReference type="OrthoDB" id="1392511at2759"/>
<dbReference type="Proteomes" id="UP000242715">
    <property type="component" value="Unassembled WGS sequence"/>
</dbReference>
<dbReference type="InterPro" id="IPR029047">
    <property type="entry name" value="HSP70_peptide-bd_sf"/>
</dbReference>
<dbReference type="Gene3D" id="3.90.640.10">
    <property type="entry name" value="Actin, Chain A, domain 4"/>
    <property type="match status" value="1"/>
</dbReference>
<sequence>MLLLFPVWESQNNRAEIIHNEQGNRITPSFVAFTDDQRLIGDAAKNQAASNPTNTIFDAKRLIGRKYSDSVIQNDIQLWPFKVVAGKDDKPEIIVKYKDEEKRFCAEEISSMVLIKMREIAVIFLESPVENAVVTVPAYFNDSQRKATKDAGAIAGLNVMRIINEPTAAALAYGLQKRANHVGKCNVFIFDLGGGTFDVSLLTLKDGNFDVKATAGDTHLGGEDFDHRMVNHLVKEFKRKNKVDISHNPRALRRLRTACERAKRTLSFDSEATIDIDAIHEGVDFHSTVSRAKFEQLNMDFFEKCMNTVESCLSDAKMNKNSVDDIVLVGGSSRIPKVQQLLQNFFKGKDLCMSINPDEAVAYGAAVQAALLSEDVKNVPNLVLQDITPLSLGISTHGDIMDVVIPRNTSVPIKKKGNYSTSEDYQNSVPIKVYEGERLIASENNLLGLFNLPVRCAPRGLPLQVCFTIDADGILNVSAEDESSGYKKDITITNENGRLSREEIEKMIQEAEFFNAQDMKFKKKCQAISALDDYLYNVSKVMKDHSVSSKLTPVDKSMINSAMINGKSLVDGNQQEDASVFEDFLKVFERIFESAMNKINKRLRR</sequence>
<gene>
    <name evidence="5" type="ORF">TSUD_172760</name>
</gene>
<dbReference type="FunFam" id="3.30.420.40:FF:000004">
    <property type="entry name" value="Molecular chaperone DnaK"/>
    <property type="match status" value="1"/>
</dbReference>
<dbReference type="PROSITE" id="PS01036">
    <property type="entry name" value="HSP70_3"/>
    <property type="match status" value="1"/>
</dbReference>
<dbReference type="InterPro" id="IPR029048">
    <property type="entry name" value="HSP70_C_sf"/>
</dbReference>
<dbReference type="InterPro" id="IPR018181">
    <property type="entry name" value="Heat_shock_70_CS"/>
</dbReference>
<dbReference type="Gene3D" id="3.30.30.30">
    <property type="match status" value="1"/>
</dbReference>
<dbReference type="GO" id="GO:0005524">
    <property type="term" value="F:ATP binding"/>
    <property type="evidence" value="ECO:0007669"/>
    <property type="project" value="UniProtKB-KW"/>
</dbReference>
<evidence type="ECO:0000256" key="2">
    <source>
        <dbReference type="ARBA" id="ARBA00022741"/>
    </source>
</evidence>
<dbReference type="PROSITE" id="PS00329">
    <property type="entry name" value="HSP70_2"/>
    <property type="match status" value="1"/>
</dbReference>
<keyword evidence="3 4" id="KW-0067">ATP-binding</keyword>
<protein>
    <submittedName>
        <fullName evidence="5">Uncharacterized protein</fullName>
    </submittedName>
</protein>
<dbReference type="SUPFAM" id="SSF53067">
    <property type="entry name" value="Actin-like ATPase domain"/>
    <property type="match status" value="2"/>
</dbReference>
<dbReference type="SUPFAM" id="SSF100920">
    <property type="entry name" value="Heat shock protein 70kD (HSP70), peptide-binding domain"/>
    <property type="match status" value="1"/>
</dbReference>
<evidence type="ECO:0000313" key="6">
    <source>
        <dbReference type="Proteomes" id="UP000242715"/>
    </source>
</evidence>
<proteinExistence type="inferred from homology"/>
<keyword evidence="2 4" id="KW-0547">Nucleotide-binding</keyword>
<dbReference type="PRINTS" id="PR00301">
    <property type="entry name" value="HEATSHOCK70"/>
</dbReference>
<accession>A0A2Z6N2F2</accession>
<dbReference type="InterPro" id="IPR043129">
    <property type="entry name" value="ATPase_NBD"/>
</dbReference>
<dbReference type="SUPFAM" id="SSF100934">
    <property type="entry name" value="Heat shock protein 70kD (HSP70), C-terminal subdomain"/>
    <property type="match status" value="1"/>
</dbReference>
<comment type="similarity">
    <text evidence="1 4">Belongs to the heat shock protein 70 family.</text>
</comment>